<proteinExistence type="predicted"/>
<organism evidence="2 3">
    <name type="scientific">Aspergillus parasiticus</name>
    <dbReference type="NCBI Taxonomy" id="5067"/>
    <lineage>
        <taxon>Eukaryota</taxon>
        <taxon>Fungi</taxon>
        <taxon>Dikarya</taxon>
        <taxon>Ascomycota</taxon>
        <taxon>Pezizomycotina</taxon>
        <taxon>Eurotiomycetes</taxon>
        <taxon>Eurotiomycetidae</taxon>
        <taxon>Eurotiales</taxon>
        <taxon>Aspergillaceae</taxon>
        <taxon>Aspergillus</taxon>
        <taxon>Aspergillus subgen. Circumdati</taxon>
    </lineage>
</organism>
<feature type="transmembrane region" description="Helical" evidence="1">
    <location>
        <begin position="36"/>
        <end position="55"/>
    </location>
</feature>
<evidence type="ECO:0000256" key="1">
    <source>
        <dbReference type="SAM" id="Phobius"/>
    </source>
</evidence>
<dbReference type="VEuPathDB" id="FungiDB:BDV34DRAFT_206500"/>
<reference evidence="2 3" key="1">
    <citation type="submission" date="2019-04" db="EMBL/GenBank/DDBJ databases">
        <title>Fungal friends and foes A comparative genomics study of 23 Aspergillus species from section Flavi.</title>
        <authorList>
            <consortium name="DOE Joint Genome Institute"/>
            <person name="Kjaerbolling I."/>
            <person name="Vesth T.C."/>
            <person name="Frisvad J.C."/>
            <person name="Nybo J.L."/>
            <person name="Theobald S."/>
            <person name="Kildgaard S."/>
            <person name="Petersen T.I."/>
            <person name="Kuo A."/>
            <person name="Sato A."/>
            <person name="Lyhne E.K."/>
            <person name="Kogle M.E."/>
            <person name="Wiebenga A."/>
            <person name="Kun R.S."/>
            <person name="Lubbers R.J."/>
            <person name="Makela M.R."/>
            <person name="Barry K."/>
            <person name="Chovatia M."/>
            <person name="Clum A."/>
            <person name="Daum C."/>
            <person name="Haridas S."/>
            <person name="He G."/>
            <person name="LaButti K."/>
            <person name="Lipzen A."/>
            <person name="Mondo S."/>
            <person name="Pangilinan J."/>
            <person name="Riley R."/>
            <person name="Salamov A."/>
            <person name="Simmons B.A."/>
            <person name="Magnuson J.K."/>
            <person name="Henrissat B."/>
            <person name="Mortensen U.H."/>
            <person name="Larsen T.O."/>
            <person name="De vries R.P."/>
            <person name="Grigoriev I.V."/>
            <person name="Machida M."/>
            <person name="Baker S.E."/>
            <person name="Andersen M.R."/>
        </authorList>
    </citation>
    <scope>NUCLEOTIDE SEQUENCE [LARGE SCALE GENOMIC DNA]</scope>
    <source>
        <strain evidence="2 3">CBS 117618</strain>
    </source>
</reference>
<keyword evidence="3" id="KW-1185">Reference proteome</keyword>
<name>A0A5N6D3G0_ASPPA</name>
<keyword evidence="1" id="KW-1133">Transmembrane helix</keyword>
<dbReference type="AlphaFoldDB" id="A0A5N6D3G0"/>
<evidence type="ECO:0000313" key="3">
    <source>
        <dbReference type="Proteomes" id="UP000326532"/>
    </source>
</evidence>
<sequence length="77" mass="9187">MIAWCLSHNNVGVYLKTVWGIFLNCLSMSPRFFSSFYFYFYFLFFPLLLSLKWFLRVVGREFTCLETFGFCSFGLCL</sequence>
<gene>
    <name evidence="2" type="ORF">BDV34DRAFT_206500</name>
</gene>
<keyword evidence="1" id="KW-0472">Membrane</keyword>
<accession>A0A5N6D3G0</accession>
<dbReference type="Proteomes" id="UP000326532">
    <property type="component" value="Unassembled WGS sequence"/>
</dbReference>
<keyword evidence="1" id="KW-0812">Transmembrane</keyword>
<dbReference type="EMBL" id="ML735070">
    <property type="protein sequence ID" value="KAB8199568.1"/>
    <property type="molecule type" value="Genomic_DNA"/>
</dbReference>
<protein>
    <submittedName>
        <fullName evidence="2">Uncharacterized protein</fullName>
    </submittedName>
</protein>
<evidence type="ECO:0000313" key="2">
    <source>
        <dbReference type="EMBL" id="KAB8199568.1"/>
    </source>
</evidence>